<feature type="transmembrane region" description="Helical" evidence="1">
    <location>
        <begin position="179"/>
        <end position="204"/>
    </location>
</feature>
<evidence type="ECO:0000313" key="2">
    <source>
        <dbReference type="EMBL" id="OGD03061.1"/>
    </source>
</evidence>
<accession>A0A1F4ZAC3</accession>
<sequence length="500" mass="55037">MDILGAKKMAFLMVVVVSLWSVWPAMIKPNRISDYGSDGWFINWAIGRQGKIVSDIVRDPKTGVGAVFGGNIFYPYKNTLAYSEMFTLSGILSTPVSLLSNSPGPASGVVMVVGQVATMALLYLWFGKGWGGVIGTIAFGLSQIRWEYQVHLQMWSHQYWLVGTWLLSSSLRERKFWKLMAGAILVGLQAWESVLPVYFAAIVLSAQCLVLREKISIKHLVLAGIIVGVVAWPVVKVYSGVAREFNYQRSIRDAAAGSIGIDDLWGKFWSPGLYVLLVVAVLSTKGRVLRMKETRWWVVVMIIGLVMALGPALKWQGKTVKIGGKYPIPLPYAAAYYSVPGFGALRTPSRWMWLAGWGASGLIAIGLTNTSRRGIFSVGVIGVLLVAVVGGTHLTKYIELPKPEDFPAVYKWLVSQPGDVIVELPVGGDERESKRMYYSLVHGKNLVNGFSGFAPPVSDWRNVGVNYVIVHKDECPKLNDQCSMKGKIAYEDEATVVVRP</sequence>
<comment type="caution">
    <text evidence="2">The sequence shown here is derived from an EMBL/GenBank/DDBJ whole genome shotgun (WGS) entry which is preliminary data.</text>
</comment>
<dbReference type="AlphaFoldDB" id="A0A1F4ZAC3"/>
<proteinExistence type="predicted"/>
<evidence type="ECO:0000313" key="3">
    <source>
        <dbReference type="Proteomes" id="UP000177080"/>
    </source>
</evidence>
<organism evidence="2 3">
    <name type="scientific">Candidatus Amesbacteria bacterium RIFCSPLOWO2_01_FULL_48_25</name>
    <dbReference type="NCBI Taxonomy" id="1797259"/>
    <lineage>
        <taxon>Bacteria</taxon>
        <taxon>Candidatus Amesiibacteriota</taxon>
    </lineage>
</organism>
<name>A0A1F4ZAC3_9BACT</name>
<feature type="transmembrane region" description="Helical" evidence="1">
    <location>
        <begin position="80"/>
        <end position="99"/>
    </location>
</feature>
<dbReference type="EMBL" id="MEXN01000010">
    <property type="protein sequence ID" value="OGD03061.1"/>
    <property type="molecule type" value="Genomic_DNA"/>
</dbReference>
<dbReference type="STRING" id="1797259.A2989_02035"/>
<gene>
    <name evidence="2" type="ORF">A2989_02035</name>
</gene>
<dbReference type="Proteomes" id="UP000177080">
    <property type="component" value="Unassembled WGS sequence"/>
</dbReference>
<keyword evidence="1" id="KW-1133">Transmembrane helix</keyword>
<reference evidence="2 3" key="1">
    <citation type="journal article" date="2016" name="Nat. Commun.">
        <title>Thousands of microbial genomes shed light on interconnected biogeochemical processes in an aquifer system.</title>
        <authorList>
            <person name="Anantharaman K."/>
            <person name="Brown C.T."/>
            <person name="Hug L.A."/>
            <person name="Sharon I."/>
            <person name="Castelle C.J."/>
            <person name="Probst A.J."/>
            <person name="Thomas B.C."/>
            <person name="Singh A."/>
            <person name="Wilkins M.J."/>
            <person name="Karaoz U."/>
            <person name="Brodie E.L."/>
            <person name="Williams K.H."/>
            <person name="Hubbard S.S."/>
            <person name="Banfield J.F."/>
        </authorList>
    </citation>
    <scope>NUCLEOTIDE SEQUENCE [LARGE SCALE GENOMIC DNA]</scope>
</reference>
<feature type="transmembrane region" description="Helical" evidence="1">
    <location>
        <begin position="216"/>
        <end position="235"/>
    </location>
</feature>
<feature type="transmembrane region" description="Helical" evidence="1">
    <location>
        <begin position="375"/>
        <end position="394"/>
    </location>
</feature>
<evidence type="ECO:0000256" key="1">
    <source>
        <dbReference type="SAM" id="Phobius"/>
    </source>
</evidence>
<keyword evidence="1" id="KW-0812">Transmembrane</keyword>
<feature type="transmembrane region" description="Helical" evidence="1">
    <location>
        <begin position="296"/>
        <end position="313"/>
    </location>
</feature>
<evidence type="ECO:0008006" key="4">
    <source>
        <dbReference type="Google" id="ProtNLM"/>
    </source>
</evidence>
<protein>
    <recommendedName>
        <fullName evidence="4">Glycosyltransferase RgtA/B/C/D-like domain-containing protein</fullName>
    </recommendedName>
</protein>
<feature type="transmembrane region" description="Helical" evidence="1">
    <location>
        <begin position="351"/>
        <end position="368"/>
    </location>
</feature>
<keyword evidence="1" id="KW-0472">Membrane</keyword>